<dbReference type="Pfam" id="PF00892">
    <property type="entry name" value="EamA"/>
    <property type="match status" value="2"/>
</dbReference>
<feature type="transmembrane region" description="Helical" evidence="1">
    <location>
        <begin position="81"/>
        <end position="100"/>
    </location>
</feature>
<reference evidence="3" key="1">
    <citation type="submission" date="2022-11" db="EMBL/GenBank/DDBJ databases">
        <title>Biodiversity and phylogenetic relationships of bacteria.</title>
        <authorList>
            <person name="Machado R.A.R."/>
            <person name="Bhat A."/>
            <person name="Loulou A."/>
            <person name="Kallel S."/>
        </authorList>
    </citation>
    <scope>NUCLEOTIDE SEQUENCE</scope>
    <source>
        <strain evidence="3">K-TC2</strain>
    </source>
</reference>
<keyword evidence="4" id="KW-1185">Reference proteome</keyword>
<dbReference type="AlphaFoldDB" id="A0A9X3IKW7"/>
<keyword evidence="1" id="KW-0812">Transmembrane</keyword>
<proteinExistence type="predicted"/>
<feature type="domain" description="EamA" evidence="2">
    <location>
        <begin position="18"/>
        <end position="150"/>
    </location>
</feature>
<dbReference type="InterPro" id="IPR000620">
    <property type="entry name" value="EamA_dom"/>
</dbReference>
<gene>
    <name evidence="3" type="ORF">OSH07_08535</name>
</gene>
<dbReference type="PANTHER" id="PTHR22911">
    <property type="entry name" value="ACYL-MALONYL CONDENSING ENZYME-RELATED"/>
    <property type="match status" value="1"/>
</dbReference>
<feature type="transmembrane region" description="Helical" evidence="1">
    <location>
        <begin position="16"/>
        <end position="40"/>
    </location>
</feature>
<dbReference type="EMBL" id="JAPKNK010000003">
    <property type="protein sequence ID" value="MCX5569237.1"/>
    <property type="molecule type" value="Genomic_DNA"/>
</dbReference>
<keyword evidence="1" id="KW-0472">Membrane</keyword>
<feature type="transmembrane region" description="Helical" evidence="1">
    <location>
        <begin position="247"/>
        <end position="267"/>
    </location>
</feature>
<name>A0A9X3IKW7_9HYPH</name>
<feature type="transmembrane region" description="Helical" evidence="1">
    <location>
        <begin position="46"/>
        <end position="69"/>
    </location>
</feature>
<accession>A0A9X3IKW7</accession>
<feature type="transmembrane region" description="Helical" evidence="1">
    <location>
        <begin position="189"/>
        <end position="212"/>
    </location>
</feature>
<feature type="transmembrane region" description="Helical" evidence="1">
    <location>
        <begin position="136"/>
        <end position="154"/>
    </location>
</feature>
<dbReference type="InterPro" id="IPR037185">
    <property type="entry name" value="EmrE-like"/>
</dbReference>
<protein>
    <submittedName>
        <fullName evidence="3">DMT family transporter</fullName>
    </submittedName>
</protein>
<comment type="caution">
    <text evidence="3">The sequence shown here is derived from an EMBL/GenBank/DDBJ whole genome shotgun (WGS) entry which is preliminary data.</text>
</comment>
<evidence type="ECO:0000259" key="2">
    <source>
        <dbReference type="Pfam" id="PF00892"/>
    </source>
</evidence>
<sequence>MSAVLPSTTHEQTERVVAGILIALSGNIMFATSDAIVKLLTARYSVFQIIVSQALFALIPLTVMILRSGGFGRLRVHHPRLVLLRAALAGTATVFGFYSFSQLPLAESYSIAFCTPLFVTLLSIPILGEKVGLHRWGAVLVGFIGIIVMVRPGFETLHVGHAAALVGAGLGAFTVLVMRRIAREEAHAVMVLAVVTGLIAVSLPGMILTFRMPTLPDMALFACTGLLMGSAQFFVAKSLSLAPASVIAPMQYSMILWAIIYGAILFGTQVDPVMVFGAAIVIGSGLYIMHRERRRARLGR</sequence>
<feature type="transmembrane region" description="Helical" evidence="1">
    <location>
        <begin position="218"/>
        <end position="235"/>
    </location>
</feature>
<dbReference type="PANTHER" id="PTHR22911:SF135">
    <property type="entry name" value="BLR4310 PROTEIN"/>
    <property type="match status" value="1"/>
</dbReference>
<evidence type="ECO:0000313" key="3">
    <source>
        <dbReference type="EMBL" id="MCX5569237.1"/>
    </source>
</evidence>
<dbReference type="SUPFAM" id="SSF103481">
    <property type="entry name" value="Multidrug resistance efflux transporter EmrE"/>
    <property type="match status" value="2"/>
</dbReference>
<dbReference type="RefSeq" id="WP_266338215.1">
    <property type="nucleotide sequence ID" value="NZ_JAPKNK010000003.1"/>
</dbReference>
<dbReference type="GO" id="GO:0016020">
    <property type="term" value="C:membrane"/>
    <property type="evidence" value="ECO:0007669"/>
    <property type="project" value="InterPro"/>
</dbReference>
<organism evidence="3 4">
    <name type="scientific">Kaistia nematophila</name>
    <dbReference type="NCBI Taxonomy" id="2994654"/>
    <lineage>
        <taxon>Bacteria</taxon>
        <taxon>Pseudomonadati</taxon>
        <taxon>Pseudomonadota</taxon>
        <taxon>Alphaproteobacteria</taxon>
        <taxon>Hyphomicrobiales</taxon>
        <taxon>Kaistiaceae</taxon>
        <taxon>Kaistia</taxon>
    </lineage>
</organism>
<feature type="transmembrane region" description="Helical" evidence="1">
    <location>
        <begin position="160"/>
        <end position="177"/>
    </location>
</feature>
<feature type="transmembrane region" description="Helical" evidence="1">
    <location>
        <begin position="106"/>
        <end position="124"/>
    </location>
</feature>
<evidence type="ECO:0000256" key="1">
    <source>
        <dbReference type="SAM" id="Phobius"/>
    </source>
</evidence>
<dbReference type="Proteomes" id="UP001144805">
    <property type="component" value="Unassembled WGS sequence"/>
</dbReference>
<feature type="domain" description="EamA" evidence="2">
    <location>
        <begin position="160"/>
        <end position="284"/>
    </location>
</feature>
<keyword evidence="1" id="KW-1133">Transmembrane helix</keyword>
<evidence type="ECO:0000313" key="4">
    <source>
        <dbReference type="Proteomes" id="UP001144805"/>
    </source>
</evidence>